<evidence type="ECO:0000313" key="6">
    <source>
        <dbReference type="EMBL" id="MFH5775459.1"/>
    </source>
</evidence>
<gene>
    <name evidence="6" type="ORF">ACHFJ0_14505</name>
</gene>
<dbReference type="EMBL" id="JBIMPR010000011">
    <property type="protein sequence ID" value="MFH5775459.1"/>
    <property type="molecule type" value="Genomic_DNA"/>
</dbReference>
<evidence type="ECO:0000313" key="7">
    <source>
        <dbReference type="Proteomes" id="UP001609376"/>
    </source>
</evidence>
<dbReference type="Gene3D" id="3.90.1590.10">
    <property type="entry name" value="glutathione-dependent formaldehyde- activating enzyme (gfa)"/>
    <property type="match status" value="1"/>
</dbReference>
<keyword evidence="2" id="KW-0479">Metal-binding</keyword>
<dbReference type="PANTHER" id="PTHR33337">
    <property type="entry name" value="GFA DOMAIN-CONTAINING PROTEIN"/>
    <property type="match status" value="1"/>
</dbReference>
<feature type="domain" description="CENP-V/GFA" evidence="5">
    <location>
        <begin position="6"/>
        <end position="127"/>
    </location>
</feature>
<evidence type="ECO:0000256" key="3">
    <source>
        <dbReference type="ARBA" id="ARBA00022833"/>
    </source>
</evidence>
<comment type="similarity">
    <text evidence="1">Belongs to the Gfa family.</text>
</comment>
<keyword evidence="4" id="KW-0456">Lyase</keyword>
<sequence>MSQTTYCGGCACGAVRYEATGTPVAELHCQCRHCQMRSGTGHSSYLVFAGVDSVRVTGRLQGWSVAGDSGNEKTHAFCPTCGTPVLLTFVAAPTITAIHPASLDAPERFHPTLVAYGSRALGWDRHDPALTVLAKGPPA</sequence>
<keyword evidence="7" id="KW-1185">Reference proteome</keyword>
<dbReference type="RefSeq" id="WP_395134681.1">
    <property type="nucleotide sequence ID" value="NZ_JBIMPR010000011.1"/>
</dbReference>
<accession>A0ABW7LMP4</accession>
<dbReference type="Proteomes" id="UP001609376">
    <property type="component" value="Unassembled WGS sequence"/>
</dbReference>
<reference evidence="6 7" key="1">
    <citation type="submission" date="2024-10" db="EMBL/GenBank/DDBJ databases">
        <title>Paracoccus drimophilus sp. nov., a novel bacterium from corn roots in Hunan.</title>
        <authorList>
            <person name="Li X."/>
        </authorList>
    </citation>
    <scope>NUCLEOTIDE SEQUENCE [LARGE SCALE GENOMIC DNA]</scope>
    <source>
        <strain evidence="6 7">NGMCC 1.201697</strain>
    </source>
</reference>
<protein>
    <submittedName>
        <fullName evidence="6">GFA family protein</fullName>
    </submittedName>
</protein>
<dbReference type="SUPFAM" id="SSF51316">
    <property type="entry name" value="Mss4-like"/>
    <property type="match status" value="1"/>
</dbReference>
<dbReference type="Pfam" id="PF04828">
    <property type="entry name" value="GFA"/>
    <property type="match status" value="1"/>
</dbReference>
<comment type="caution">
    <text evidence="6">The sequence shown here is derived from an EMBL/GenBank/DDBJ whole genome shotgun (WGS) entry which is preliminary data.</text>
</comment>
<dbReference type="InterPro" id="IPR006913">
    <property type="entry name" value="CENP-V/GFA"/>
</dbReference>
<organism evidence="6 7">
    <name type="scientific">Paracoccus broussonetiae subsp. drimophilus</name>
    <dbReference type="NCBI Taxonomy" id="3373869"/>
    <lineage>
        <taxon>Bacteria</taxon>
        <taxon>Pseudomonadati</taxon>
        <taxon>Pseudomonadota</taxon>
        <taxon>Alphaproteobacteria</taxon>
        <taxon>Rhodobacterales</taxon>
        <taxon>Paracoccaceae</taxon>
        <taxon>Paracoccus</taxon>
        <taxon>Paracoccus broussonetiae</taxon>
    </lineage>
</organism>
<evidence type="ECO:0000256" key="4">
    <source>
        <dbReference type="ARBA" id="ARBA00023239"/>
    </source>
</evidence>
<proteinExistence type="inferred from homology"/>
<evidence type="ECO:0000259" key="5">
    <source>
        <dbReference type="PROSITE" id="PS51891"/>
    </source>
</evidence>
<keyword evidence="3" id="KW-0862">Zinc</keyword>
<dbReference type="PANTHER" id="PTHR33337:SF40">
    <property type="entry name" value="CENP-V_GFA DOMAIN-CONTAINING PROTEIN-RELATED"/>
    <property type="match status" value="1"/>
</dbReference>
<dbReference type="InterPro" id="IPR011057">
    <property type="entry name" value="Mss4-like_sf"/>
</dbReference>
<evidence type="ECO:0000256" key="2">
    <source>
        <dbReference type="ARBA" id="ARBA00022723"/>
    </source>
</evidence>
<name>A0ABW7LMP4_9RHOB</name>
<evidence type="ECO:0000256" key="1">
    <source>
        <dbReference type="ARBA" id="ARBA00005495"/>
    </source>
</evidence>
<dbReference type="PROSITE" id="PS51891">
    <property type="entry name" value="CENP_V_GFA"/>
    <property type="match status" value="1"/>
</dbReference>